<dbReference type="EMBL" id="RSCL01000012">
    <property type="protein sequence ID" value="RUT03862.1"/>
    <property type="molecule type" value="Genomic_DNA"/>
</dbReference>
<evidence type="ECO:0000313" key="1">
    <source>
        <dbReference type="EMBL" id="RUT03862.1"/>
    </source>
</evidence>
<proteinExistence type="predicted"/>
<reference evidence="1" key="2">
    <citation type="journal article" date="2019" name="Genome Biol. Evol.">
        <title>Day and night: Metabolic profiles and evolutionary relationships of six axenic non-marine cyanobacteria.</title>
        <authorList>
            <person name="Will S.E."/>
            <person name="Henke P."/>
            <person name="Boedeker C."/>
            <person name="Huang S."/>
            <person name="Brinkmann H."/>
            <person name="Rohde M."/>
            <person name="Jarek M."/>
            <person name="Friedl T."/>
            <person name="Seufert S."/>
            <person name="Schumacher M."/>
            <person name="Overmann J."/>
            <person name="Neumann-Schaal M."/>
            <person name="Petersen J."/>
        </authorList>
    </citation>
    <scope>NUCLEOTIDE SEQUENCE [LARGE SCALE GENOMIC DNA]</scope>
    <source>
        <strain evidence="1">PCC 7102</strain>
    </source>
</reference>
<gene>
    <name evidence="1" type="ORF">DSM106972_047760</name>
</gene>
<comment type="caution">
    <text evidence="1">The sequence shown here is derived from an EMBL/GenBank/DDBJ whole genome shotgun (WGS) entry which is preliminary data.</text>
</comment>
<dbReference type="RefSeq" id="WP_127083140.1">
    <property type="nucleotide sequence ID" value="NZ_RSCL01000012.1"/>
</dbReference>
<dbReference type="OrthoDB" id="489126at2"/>
<dbReference type="AlphaFoldDB" id="A0A3S1D5F4"/>
<organism evidence="1 2">
    <name type="scientific">Dulcicalothrix desertica PCC 7102</name>
    <dbReference type="NCBI Taxonomy" id="232991"/>
    <lineage>
        <taxon>Bacteria</taxon>
        <taxon>Bacillati</taxon>
        <taxon>Cyanobacteriota</taxon>
        <taxon>Cyanophyceae</taxon>
        <taxon>Nostocales</taxon>
        <taxon>Calotrichaceae</taxon>
        <taxon>Dulcicalothrix</taxon>
    </lineage>
</organism>
<keyword evidence="2" id="KW-1185">Reference proteome</keyword>
<accession>A0A3S1D5F4</accession>
<reference evidence="1" key="1">
    <citation type="submission" date="2018-12" db="EMBL/GenBank/DDBJ databases">
        <authorList>
            <person name="Will S."/>
            <person name="Neumann-Schaal M."/>
            <person name="Henke P."/>
        </authorList>
    </citation>
    <scope>NUCLEOTIDE SEQUENCE</scope>
    <source>
        <strain evidence="1">PCC 7102</strain>
    </source>
</reference>
<sequence>MTYADKLHPWCIIRTLSNCQNLMIARFRSRGEATNYLNALQRLIPDGTFTIIFEMVKETTFVEDN</sequence>
<evidence type="ECO:0000313" key="2">
    <source>
        <dbReference type="Proteomes" id="UP000271624"/>
    </source>
</evidence>
<evidence type="ECO:0008006" key="3">
    <source>
        <dbReference type="Google" id="ProtNLM"/>
    </source>
</evidence>
<dbReference type="Proteomes" id="UP000271624">
    <property type="component" value="Unassembled WGS sequence"/>
</dbReference>
<name>A0A3S1D5F4_9CYAN</name>
<protein>
    <recommendedName>
        <fullName evidence="3">DUF1330 domain-containing protein</fullName>
    </recommendedName>
</protein>